<reference evidence="8 9" key="1">
    <citation type="submission" date="2024-09" db="EMBL/GenBank/DDBJ databases">
        <authorList>
            <person name="Sun Q."/>
            <person name="Mori K."/>
        </authorList>
    </citation>
    <scope>NUCLEOTIDE SEQUENCE [LARGE SCALE GENOMIC DNA]</scope>
    <source>
        <strain evidence="8 9">CCM 7765</strain>
    </source>
</reference>
<comment type="caution">
    <text evidence="8">The sequence shown here is derived from an EMBL/GenBank/DDBJ whole genome shotgun (WGS) entry which is preliminary data.</text>
</comment>
<evidence type="ECO:0000313" key="9">
    <source>
        <dbReference type="Proteomes" id="UP001589774"/>
    </source>
</evidence>
<accession>A0ABV6HMU5</accession>
<evidence type="ECO:0000256" key="1">
    <source>
        <dbReference type="ARBA" id="ARBA00004442"/>
    </source>
</evidence>
<evidence type="ECO:0000256" key="5">
    <source>
        <dbReference type="ARBA" id="ARBA00023237"/>
    </source>
</evidence>
<sequence length="459" mass="52501">MNLRRLTWIISLLFAAAGCGKGFLEVRPNTNVLTPTSLNDYQMMLDYFQLNSTSSLPQLSADEYYIPLERDWAALTPTERNAYVWEADVYGGQYARDDWNVPYESILYANSILDGLKEFEVGESDRNQYDYIRGQAYFVRAFSFFDLVKNFADPYDSRTADRKLGVPLKLSPNVDELVPRATMEETYRQIISDLQSAVALLPPEVSSLRNRASKPAAYALFARLYLSMREYDRAGLFADSCLALYDKLIDYNTVQLNSLTPFPVDNDECIFRARYAAGYAATLYNTSANIQISDELLQSYDEYDLRRQLYFVQNANTKLVKARRGYTGPSNYPFSGLATDEIYLIRAECAARTGNLEAARESLNHLLEKRYATGKYVRFEGGDNASVLQKVLEERRKGLVWRAGLRWDDLRRLNMEGAGITITRTIGDKTYVLEPNSPRYTFPIPDQEISMSNLEQNIR</sequence>
<dbReference type="EMBL" id="JBHLWO010000002">
    <property type="protein sequence ID" value="MFC0320221.1"/>
    <property type="molecule type" value="Genomic_DNA"/>
</dbReference>
<dbReference type="Pfam" id="PF14322">
    <property type="entry name" value="SusD-like_3"/>
    <property type="match status" value="1"/>
</dbReference>
<keyword evidence="5" id="KW-0998">Cell outer membrane</keyword>
<evidence type="ECO:0000259" key="7">
    <source>
        <dbReference type="Pfam" id="PF14322"/>
    </source>
</evidence>
<protein>
    <submittedName>
        <fullName evidence="8">RagB/SusD family nutrient uptake outer membrane protein</fullName>
    </submittedName>
</protein>
<dbReference type="InterPro" id="IPR033985">
    <property type="entry name" value="SusD-like_N"/>
</dbReference>
<evidence type="ECO:0000313" key="8">
    <source>
        <dbReference type="EMBL" id="MFC0320221.1"/>
    </source>
</evidence>
<dbReference type="SUPFAM" id="SSF48452">
    <property type="entry name" value="TPR-like"/>
    <property type="match status" value="1"/>
</dbReference>
<dbReference type="Proteomes" id="UP001589774">
    <property type="component" value="Unassembled WGS sequence"/>
</dbReference>
<comment type="subcellular location">
    <subcellularLocation>
        <location evidence="1">Cell outer membrane</location>
    </subcellularLocation>
</comment>
<evidence type="ECO:0000256" key="4">
    <source>
        <dbReference type="ARBA" id="ARBA00023136"/>
    </source>
</evidence>
<dbReference type="InterPro" id="IPR011990">
    <property type="entry name" value="TPR-like_helical_dom_sf"/>
</dbReference>
<evidence type="ECO:0000259" key="6">
    <source>
        <dbReference type="Pfam" id="PF07980"/>
    </source>
</evidence>
<feature type="domain" description="SusD-like N-terminal" evidence="7">
    <location>
        <begin position="23"/>
        <end position="226"/>
    </location>
</feature>
<keyword evidence="3" id="KW-0732">Signal</keyword>
<gene>
    <name evidence="8" type="ORF">ACFFI0_17985</name>
</gene>
<organism evidence="8 9">
    <name type="scientific">Olivibacter oleidegradans</name>
    <dbReference type="NCBI Taxonomy" id="760123"/>
    <lineage>
        <taxon>Bacteria</taxon>
        <taxon>Pseudomonadati</taxon>
        <taxon>Bacteroidota</taxon>
        <taxon>Sphingobacteriia</taxon>
        <taxon>Sphingobacteriales</taxon>
        <taxon>Sphingobacteriaceae</taxon>
        <taxon>Olivibacter</taxon>
    </lineage>
</organism>
<keyword evidence="9" id="KW-1185">Reference proteome</keyword>
<dbReference type="Pfam" id="PF07980">
    <property type="entry name" value="SusD_RagB"/>
    <property type="match status" value="1"/>
</dbReference>
<dbReference type="PROSITE" id="PS51257">
    <property type="entry name" value="PROKAR_LIPOPROTEIN"/>
    <property type="match status" value="1"/>
</dbReference>
<dbReference type="InterPro" id="IPR012944">
    <property type="entry name" value="SusD_RagB_dom"/>
</dbReference>
<keyword evidence="4" id="KW-0472">Membrane</keyword>
<evidence type="ECO:0000256" key="3">
    <source>
        <dbReference type="ARBA" id="ARBA00022729"/>
    </source>
</evidence>
<evidence type="ECO:0000256" key="2">
    <source>
        <dbReference type="ARBA" id="ARBA00006275"/>
    </source>
</evidence>
<feature type="domain" description="RagB/SusD" evidence="6">
    <location>
        <begin position="341"/>
        <end position="457"/>
    </location>
</feature>
<comment type="similarity">
    <text evidence="2">Belongs to the SusD family.</text>
</comment>
<name>A0ABV6HMU5_9SPHI</name>
<dbReference type="Gene3D" id="1.25.40.390">
    <property type="match status" value="1"/>
</dbReference>
<proteinExistence type="inferred from homology"/>
<dbReference type="RefSeq" id="WP_377477413.1">
    <property type="nucleotide sequence ID" value="NZ_JBHLWO010000002.1"/>
</dbReference>